<feature type="repeat" description="PPR" evidence="3">
    <location>
        <begin position="185"/>
        <end position="216"/>
    </location>
</feature>
<comment type="caution">
    <text evidence="4">The sequence shown here is derived from an EMBL/GenBank/DDBJ whole genome shotgun (WGS) entry which is preliminary data.</text>
</comment>
<feature type="repeat" description="PPR" evidence="3">
    <location>
        <begin position="116"/>
        <end position="150"/>
    </location>
</feature>
<dbReference type="EMBL" id="SMOL01000231">
    <property type="protein sequence ID" value="KAB2622988.1"/>
    <property type="molecule type" value="Genomic_DNA"/>
</dbReference>
<dbReference type="NCBIfam" id="TIGR00756">
    <property type="entry name" value="PPR"/>
    <property type="match status" value="5"/>
</dbReference>
<sequence>MIQNGCAPNVVTYTALIHVYLKAKKVSDADQLFEMMLIEGCNPNVVTYTALIDGHCKAGRIEKACQIYERMRGNVDIPDVDKYFGSDDQKGFCKYGKLDEAQEVFAKMSEQGYSPNVYTYSSLIDRLFKDKRLDLALKVLSKMLENSCAPDVIYTEMIDALCKVGKTDEAYKHMLTMEEKGCYPNVVTYTAMIDGIGKAGNKWDEALELSDSICHMV</sequence>
<feature type="repeat" description="PPR" evidence="3">
    <location>
        <begin position="44"/>
        <end position="78"/>
    </location>
</feature>
<dbReference type="Gene3D" id="1.25.40.10">
    <property type="entry name" value="Tetratricopeptide repeat domain"/>
    <property type="match status" value="3"/>
</dbReference>
<dbReference type="Proteomes" id="UP000327157">
    <property type="component" value="Chromosome 4"/>
</dbReference>
<dbReference type="PROSITE" id="PS51375">
    <property type="entry name" value="PPR"/>
    <property type="match status" value="6"/>
</dbReference>
<dbReference type="PANTHER" id="PTHR47933:SF11">
    <property type="entry name" value="PENTATRICOPEPTIDE REPEAT-CONTAINING PROTEIN 2"/>
    <property type="match status" value="1"/>
</dbReference>
<comment type="similarity">
    <text evidence="1">Belongs to the PPR family. P subfamily.</text>
</comment>
<name>A0A5N5H5W7_9ROSA</name>
<keyword evidence="2" id="KW-0677">Repeat</keyword>
<organism evidence="4 5">
    <name type="scientific">Pyrus ussuriensis x Pyrus communis</name>
    <dbReference type="NCBI Taxonomy" id="2448454"/>
    <lineage>
        <taxon>Eukaryota</taxon>
        <taxon>Viridiplantae</taxon>
        <taxon>Streptophyta</taxon>
        <taxon>Embryophyta</taxon>
        <taxon>Tracheophyta</taxon>
        <taxon>Spermatophyta</taxon>
        <taxon>Magnoliopsida</taxon>
        <taxon>eudicotyledons</taxon>
        <taxon>Gunneridae</taxon>
        <taxon>Pentapetalae</taxon>
        <taxon>rosids</taxon>
        <taxon>fabids</taxon>
        <taxon>Rosales</taxon>
        <taxon>Rosaceae</taxon>
        <taxon>Amygdaloideae</taxon>
        <taxon>Maleae</taxon>
        <taxon>Pyrus</taxon>
    </lineage>
</organism>
<evidence type="ECO:0000313" key="4">
    <source>
        <dbReference type="EMBL" id="KAB2622988.1"/>
    </source>
</evidence>
<evidence type="ECO:0000313" key="5">
    <source>
        <dbReference type="Proteomes" id="UP000327157"/>
    </source>
</evidence>
<dbReference type="OrthoDB" id="185373at2759"/>
<dbReference type="GO" id="GO:0003729">
    <property type="term" value="F:mRNA binding"/>
    <property type="evidence" value="ECO:0007669"/>
    <property type="project" value="TreeGrafter"/>
</dbReference>
<proteinExistence type="inferred from homology"/>
<dbReference type="InterPro" id="IPR011990">
    <property type="entry name" value="TPR-like_helical_dom_sf"/>
</dbReference>
<evidence type="ECO:0000256" key="3">
    <source>
        <dbReference type="PROSITE-ProRule" id="PRU00708"/>
    </source>
</evidence>
<reference evidence="4 5" key="3">
    <citation type="submission" date="2019-11" db="EMBL/GenBank/DDBJ databases">
        <title>A de novo genome assembly of a pear dwarfing rootstock.</title>
        <authorList>
            <person name="Wang F."/>
            <person name="Wang J."/>
            <person name="Li S."/>
            <person name="Zhang Y."/>
            <person name="Fang M."/>
            <person name="Ma L."/>
            <person name="Zhao Y."/>
            <person name="Jiang S."/>
        </authorList>
    </citation>
    <scope>NUCLEOTIDE SEQUENCE [LARGE SCALE GENOMIC DNA]</scope>
    <source>
        <strain evidence="4">S2</strain>
        <tissue evidence="4">Leaf</tissue>
    </source>
</reference>
<feature type="repeat" description="PPR" evidence="3">
    <location>
        <begin position="9"/>
        <end position="43"/>
    </location>
</feature>
<evidence type="ECO:0000256" key="2">
    <source>
        <dbReference type="ARBA" id="ARBA00022737"/>
    </source>
</evidence>
<gene>
    <name evidence="4" type="ORF">D8674_025170</name>
</gene>
<dbReference type="Pfam" id="PF13041">
    <property type="entry name" value="PPR_2"/>
    <property type="match status" value="3"/>
</dbReference>
<accession>A0A5N5H5W7</accession>
<dbReference type="PANTHER" id="PTHR47933">
    <property type="entry name" value="PENTATRICOPEPTIDE REPEAT-CONTAINING PROTEIN 1, MITOCHONDRIAL"/>
    <property type="match status" value="1"/>
</dbReference>
<dbReference type="SUPFAM" id="SSF81901">
    <property type="entry name" value="HCP-like"/>
    <property type="match status" value="1"/>
</dbReference>
<protein>
    <submittedName>
        <fullName evidence="4">Pentatricopeptide repeat-containing protein</fullName>
    </submittedName>
</protein>
<evidence type="ECO:0000256" key="1">
    <source>
        <dbReference type="ARBA" id="ARBA00007626"/>
    </source>
</evidence>
<dbReference type="InterPro" id="IPR002885">
    <property type="entry name" value="PPR_rpt"/>
</dbReference>
<dbReference type="InterPro" id="IPR051240">
    <property type="entry name" value="Mito_RNA-Proc/Resp"/>
</dbReference>
<reference evidence="4 5" key="1">
    <citation type="submission" date="2019-09" db="EMBL/GenBank/DDBJ databases">
        <authorList>
            <person name="Ou C."/>
        </authorList>
    </citation>
    <scope>NUCLEOTIDE SEQUENCE [LARGE SCALE GENOMIC DNA]</scope>
    <source>
        <strain evidence="4">S2</strain>
        <tissue evidence="4">Leaf</tissue>
    </source>
</reference>
<reference evidence="5" key="2">
    <citation type="submission" date="2019-10" db="EMBL/GenBank/DDBJ databases">
        <title>A de novo genome assembly of a pear dwarfing rootstock.</title>
        <authorList>
            <person name="Wang F."/>
            <person name="Wang J."/>
            <person name="Li S."/>
            <person name="Zhang Y."/>
            <person name="Fang M."/>
            <person name="Ma L."/>
            <person name="Zhao Y."/>
            <person name="Jiang S."/>
        </authorList>
    </citation>
    <scope>NUCLEOTIDE SEQUENCE [LARGE SCALE GENOMIC DNA]</scope>
</reference>
<dbReference type="AlphaFoldDB" id="A0A5N5H5W7"/>
<feature type="repeat" description="PPR" evidence="3">
    <location>
        <begin position="152"/>
        <end position="184"/>
    </location>
</feature>
<keyword evidence="5" id="KW-1185">Reference proteome</keyword>
<feature type="repeat" description="PPR" evidence="3">
    <location>
        <begin position="81"/>
        <end position="115"/>
    </location>
</feature>